<dbReference type="InterPro" id="IPR011993">
    <property type="entry name" value="PH-like_dom_sf"/>
</dbReference>
<evidence type="ECO:0000313" key="5">
    <source>
        <dbReference type="Proteomes" id="UP000242188"/>
    </source>
</evidence>
<feature type="domain" description="PH" evidence="3">
    <location>
        <begin position="40"/>
        <end position="148"/>
    </location>
</feature>
<evidence type="ECO:0000313" key="4">
    <source>
        <dbReference type="EMBL" id="OWF38614.1"/>
    </source>
</evidence>
<dbReference type="PANTHER" id="PTHR14383">
    <property type="entry name" value="SWAP-70 RECOMBINASE"/>
    <property type="match status" value="1"/>
</dbReference>
<keyword evidence="1" id="KW-0175">Coiled coil</keyword>
<protein>
    <submittedName>
        <fullName evidence="4">Pleckstrin homology domain-containing family D member 1</fullName>
    </submittedName>
</protein>
<dbReference type="SUPFAM" id="SSF50729">
    <property type="entry name" value="PH domain-like"/>
    <property type="match status" value="1"/>
</dbReference>
<feature type="region of interest" description="Disordered" evidence="2">
    <location>
        <begin position="315"/>
        <end position="335"/>
    </location>
</feature>
<keyword evidence="5" id="KW-1185">Reference proteome</keyword>
<comment type="caution">
    <text evidence="4">The sequence shown here is derived from an EMBL/GenBank/DDBJ whole genome shotgun (WGS) entry which is preliminary data.</text>
</comment>
<dbReference type="AlphaFoldDB" id="A0A210PQ83"/>
<proteinExistence type="predicted"/>
<dbReference type="InterPro" id="IPR001849">
    <property type="entry name" value="PH_domain"/>
</dbReference>
<dbReference type="PANTHER" id="PTHR14383:SF1">
    <property type="entry name" value="PLECKSTRIN HOMOLOGY DOMAIN-CONTAINING FAMILY D MEMBER 1"/>
    <property type="match status" value="1"/>
</dbReference>
<dbReference type="Pfam" id="PF00169">
    <property type="entry name" value="PH"/>
    <property type="match status" value="1"/>
</dbReference>
<evidence type="ECO:0000256" key="1">
    <source>
        <dbReference type="SAM" id="Coils"/>
    </source>
</evidence>
<sequence length="511" mass="59338">MDCLGSVCCVSHSRHHCSYEAPAMNSMPERNSRSGEWTSKVQLAGILYKRPFNHQSNKWAKRYFIIRDGFLCYYQESEKKEMEKRNCINIHPKGIIPLGECSVTQSREQGQPFAFYLDSADIHGRMLLAADSSFERDKWIDMIEKSKRITWKHAQLADNIIRQLEDQGLQMAKQKQDYFNQLQTEVLALSDERERTEELERINQELEKEKQKLELYQQEMTEEYERIRNELEDTAECMRILDSDRVALSGTLQQQQISLQSLSEEKVKILETLHSQQSSQQKLTEENQSLALTKEELTSTLKLIEFQTKELLREKSHAEEKMKENEQRARDLEEEKQFISGHAEELKESLKDLKVQKEMTEAELKEEVMARLDAERKLKDADNSLQKLSCAVVSQTPHIEQDVKEEMVVNVNKLKRFFEDLVNEASIDSDKPLIVKNTIHARKTLARRAKTKKFQRNKSSSVRVKSTKNLSDTYGEEGVNLRRTTTCVPRKGVSVNFPLSASSTLSFSEDL</sequence>
<dbReference type="EMBL" id="NEDP02005560">
    <property type="protein sequence ID" value="OWF38614.1"/>
    <property type="molecule type" value="Genomic_DNA"/>
</dbReference>
<accession>A0A210PQ83</accession>
<name>A0A210PQ83_MIZYE</name>
<dbReference type="Proteomes" id="UP000242188">
    <property type="component" value="Unassembled WGS sequence"/>
</dbReference>
<dbReference type="Gene3D" id="2.30.29.30">
    <property type="entry name" value="Pleckstrin-homology domain (PH domain)/Phosphotyrosine-binding domain (PTB)"/>
    <property type="match status" value="1"/>
</dbReference>
<feature type="coiled-coil region" evidence="1">
    <location>
        <begin position="179"/>
        <end position="237"/>
    </location>
</feature>
<gene>
    <name evidence="4" type="ORF">KP79_PYT09936</name>
</gene>
<evidence type="ECO:0000259" key="3">
    <source>
        <dbReference type="PROSITE" id="PS50003"/>
    </source>
</evidence>
<dbReference type="PROSITE" id="PS50003">
    <property type="entry name" value="PH_DOMAIN"/>
    <property type="match status" value="1"/>
</dbReference>
<organism evidence="4 5">
    <name type="scientific">Mizuhopecten yessoensis</name>
    <name type="common">Japanese scallop</name>
    <name type="synonym">Patinopecten yessoensis</name>
    <dbReference type="NCBI Taxonomy" id="6573"/>
    <lineage>
        <taxon>Eukaryota</taxon>
        <taxon>Metazoa</taxon>
        <taxon>Spiralia</taxon>
        <taxon>Lophotrochozoa</taxon>
        <taxon>Mollusca</taxon>
        <taxon>Bivalvia</taxon>
        <taxon>Autobranchia</taxon>
        <taxon>Pteriomorphia</taxon>
        <taxon>Pectinida</taxon>
        <taxon>Pectinoidea</taxon>
        <taxon>Pectinidae</taxon>
        <taxon>Mizuhopecten</taxon>
    </lineage>
</organism>
<evidence type="ECO:0000256" key="2">
    <source>
        <dbReference type="SAM" id="MobiDB-lite"/>
    </source>
</evidence>
<reference evidence="4 5" key="1">
    <citation type="journal article" date="2017" name="Nat. Ecol. Evol.">
        <title>Scallop genome provides insights into evolution of bilaterian karyotype and development.</title>
        <authorList>
            <person name="Wang S."/>
            <person name="Zhang J."/>
            <person name="Jiao W."/>
            <person name="Li J."/>
            <person name="Xun X."/>
            <person name="Sun Y."/>
            <person name="Guo X."/>
            <person name="Huan P."/>
            <person name="Dong B."/>
            <person name="Zhang L."/>
            <person name="Hu X."/>
            <person name="Sun X."/>
            <person name="Wang J."/>
            <person name="Zhao C."/>
            <person name="Wang Y."/>
            <person name="Wang D."/>
            <person name="Huang X."/>
            <person name="Wang R."/>
            <person name="Lv J."/>
            <person name="Li Y."/>
            <person name="Zhang Z."/>
            <person name="Liu B."/>
            <person name="Lu W."/>
            <person name="Hui Y."/>
            <person name="Liang J."/>
            <person name="Zhou Z."/>
            <person name="Hou R."/>
            <person name="Li X."/>
            <person name="Liu Y."/>
            <person name="Li H."/>
            <person name="Ning X."/>
            <person name="Lin Y."/>
            <person name="Zhao L."/>
            <person name="Xing Q."/>
            <person name="Dou J."/>
            <person name="Li Y."/>
            <person name="Mao J."/>
            <person name="Guo H."/>
            <person name="Dou H."/>
            <person name="Li T."/>
            <person name="Mu C."/>
            <person name="Jiang W."/>
            <person name="Fu Q."/>
            <person name="Fu X."/>
            <person name="Miao Y."/>
            <person name="Liu J."/>
            <person name="Yu Q."/>
            <person name="Li R."/>
            <person name="Liao H."/>
            <person name="Li X."/>
            <person name="Kong Y."/>
            <person name="Jiang Z."/>
            <person name="Chourrout D."/>
            <person name="Li R."/>
            <person name="Bao Z."/>
        </authorList>
    </citation>
    <scope>NUCLEOTIDE SEQUENCE [LARGE SCALE GENOMIC DNA]</scope>
    <source>
        <strain evidence="4 5">PY_sf001</strain>
    </source>
</reference>
<dbReference type="SMART" id="SM00233">
    <property type="entry name" value="PH"/>
    <property type="match status" value="1"/>
</dbReference>
<dbReference type="OrthoDB" id="185175at2759"/>